<feature type="transmembrane region" description="Helical" evidence="1">
    <location>
        <begin position="42"/>
        <end position="62"/>
    </location>
</feature>
<organism evidence="2">
    <name type="scientific">marine sediment metagenome</name>
    <dbReference type="NCBI Taxonomy" id="412755"/>
    <lineage>
        <taxon>unclassified sequences</taxon>
        <taxon>metagenomes</taxon>
        <taxon>ecological metagenomes</taxon>
    </lineage>
</organism>
<dbReference type="EMBL" id="LAZR01023516">
    <property type="protein sequence ID" value="KKL78256.1"/>
    <property type="molecule type" value="Genomic_DNA"/>
</dbReference>
<protein>
    <submittedName>
        <fullName evidence="2">Uncharacterized protein</fullName>
    </submittedName>
</protein>
<evidence type="ECO:0000256" key="1">
    <source>
        <dbReference type="SAM" id="Phobius"/>
    </source>
</evidence>
<dbReference type="AlphaFoldDB" id="A0A0F9FIK1"/>
<accession>A0A0F9FIK1</accession>
<gene>
    <name evidence="2" type="ORF">LCGC14_2026660</name>
</gene>
<keyword evidence="1" id="KW-0472">Membrane</keyword>
<sequence length="72" mass="7547">MTKKFKEDIKSIVGASVVLGSGAALIQATGQPQIIPSTIGRAGKFMGPLVAATGAGAVMRQLRKHTKRKKSR</sequence>
<reference evidence="2" key="1">
    <citation type="journal article" date="2015" name="Nature">
        <title>Complex archaea that bridge the gap between prokaryotes and eukaryotes.</title>
        <authorList>
            <person name="Spang A."/>
            <person name="Saw J.H."/>
            <person name="Jorgensen S.L."/>
            <person name="Zaremba-Niedzwiedzka K."/>
            <person name="Martijn J."/>
            <person name="Lind A.E."/>
            <person name="van Eijk R."/>
            <person name="Schleper C."/>
            <person name="Guy L."/>
            <person name="Ettema T.J."/>
        </authorList>
    </citation>
    <scope>NUCLEOTIDE SEQUENCE</scope>
</reference>
<keyword evidence="1" id="KW-0812">Transmembrane</keyword>
<proteinExistence type="predicted"/>
<comment type="caution">
    <text evidence="2">The sequence shown here is derived from an EMBL/GenBank/DDBJ whole genome shotgun (WGS) entry which is preliminary data.</text>
</comment>
<name>A0A0F9FIK1_9ZZZZ</name>
<evidence type="ECO:0000313" key="2">
    <source>
        <dbReference type="EMBL" id="KKL78256.1"/>
    </source>
</evidence>
<keyword evidence="1" id="KW-1133">Transmembrane helix</keyword>
<feature type="transmembrane region" description="Helical" evidence="1">
    <location>
        <begin position="12"/>
        <end position="30"/>
    </location>
</feature>